<reference evidence="3" key="1">
    <citation type="submission" date="2016-06" db="EMBL/GenBank/DDBJ databases">
        <authorList>
            <person name="Sutton G."/>
            <person name="Brinkac L."/>
            <person name="Sanka R."/>
            <person name="Adams M."/>
            <person name="Lau E."/>
            <person name="Sam S."/>
            <person name="Sreng N."/>
            <person name="Him V."/>
            <person name="Kerleguer A."/>
            <person name="Cheng S."/>
        </authorList>
    </citation>
    <scope>NUCLEOTIDE SEQUENCE [LARGE SCALE GENOMIC DNA]</scope>
    <source>
        <strain evidence="3">E861</strain>
    </source>
</reference>
<gene>
    <name evidence="2" type="ORF">A5707_21555</name>
</gene>
<feature type="compositionally biased region" description="Basic and acidic residues" evidence="1">
    <location>
        <begin position="233"/>
        <end position="246"/>
    </location>
</feature>
<dbReference type="InterPro" id="IPR019710">
    <property type="entry name" value="DUF4226"/>
</dbReference>
<evidence type="ECO:0000313" key="3">
    <source>
        <dbReference type="Proteomes" id="UP000093592"/>
    </source>
</evidence>
<proteinExistence type="predicted"/>
<dbReference type="Pfam" id="PF10774">
    <property type="entry name" value="DUF4226"/>
    <property type="match status" value="1"/>
</dbReference>
<name>A0A1A2ZA94_9MYCO</name>
<dbReference type="OrthoDB" id="4761006at2"/>
<dbReference type="Proteomes" id="UP000093592">
    <property type="component" value="Unassembled WGS sequence"/>
</dbReference>
<dbReference type="AlphaFoldDB" id="A0A1A2ZA94"/>
<evidence type="ECO:0000313" key="2">
    <source>
        <dbReference type="EMBL" id="OBI46412.1"/>
    </source>
</evidence>
<dbReference type="EMBL" id="LZKJ01000108">
    <property type="protein sequence ID" value="OBI46412.1"/>
    <property type="molecule type" value="Genomic_DNA"/>
</dbReference>
<accession>A0A1A2ZA94</accession>
<sequence length="389" mass="40003">MEGLQQPNLGEAADAIRDAESFLAHQNSTAAQLDLQVVSAIMNAHLKTVEGRAGLDNLQQEIQTAVRTRTDLDTPSGARDFQRFLAGKLRDIRAVVANANLDDTSKSALMAAWTSLYDASRASTDEPSDGRSARAPAAVPPDSAETADADIDPLLDSLFADDPGVASSAEPAPAPWPSTPMPPAMPTIPGLGGGAMPGWGMPGGLPLPGPHDAGTERSPQPPDDTPDDDLMSNEDHGPDEEPRDAPADEPEETPKPEPAPAPGPTTITLPTGETVTAASPQLAAAVKAAAGGTPIPDAFRQQGITIPPPGTAVVEPVDATQLAPGDIGMFTNRHALALGNSKALLNGQIQHISTVNGPSFLGWQHPPAPLPATAAPTTETPVPTRPAAT</sequence>
<protein>
    <recommendedName>
        <fullName evidence="4">DUF4226 domain-containing protein</fullName>
    </recommendedName>
</protein>
<evidence type="ECO:0000256" key="1">
    <source>
        <dbReference type="SAM" id="MobiDB-lite"/>
    </source>
</evidence>
<organism evidence="2 3">
    <name type="scientific">Mycobacterium kyorinense</name>
    <dbReference type="NCBI Taxonomy" id="487514"/>
    <lineage>
        <taxon>Bacteria</taxon>
        <taxon>Bacillati</taxon>
        <taxon>Actinomycetota</taxon>
        <taxon>Actinomycetes</taxon>
        <taxon>Mycobacteriales</taxon>
        <taxon>Mycobacteriaceae</taxon>
        <taxon>Mycobacterium</taxon>
    </lineage>
</organism>
<comment type="caution">
    <text evidence="2">The sequence shown here is derived from an EMBL/GenBank/DDBJ whole genome shotgun (WGS) entry which is preliminary data.</text>
</comment>
<evidence type="ECO:0008006" key="4">
    <source>
        <dbReference type="Google" id="ProtNLM"/>
    </source>
</evidence>
<dbReference type="RefSeq" id="WP_065014587.1">
    <property type="nucleotide sequence ID" value="NZ_LZKJ01000108.1"/>
</dbReference>
<feature type="compositionally biased region" description="Low complexity" evidence="1">
    <location>
        <begin position="371"/>
        <end position="389"/>
    </location>
</feature>
<feature type="region of interest" description="Disordered" evidence="1">
    <location>
        <begin position="121"/>
        <end position="271"/>
    </location>
</feature>
<feature type="region of interest" description="Disordered" evidence="1">
    <location>
        <begin position="366"/>
        <end position="389"/>
    </location>
</feature>
<feature type="compositionally biased region" description="Pro residues" evidence="1">
    <location>
        <begin position="172"/>
        <end position="186"/>
    </location>
</feature>
<feature type="compositionally biased region" description="Gly residues" evidence="1">
    <location>
        <begin position="190"/>
        <end position="203"/>
    </location>
</feature>